<evidence type="ECO:0000256" key="1">
    <source>
        <dbReference type="ARBA" id="ARBA00022729"/>
    </source>
</evidence>
<dbReference type="PANTHER" id="PTHR15337">
    <property type="entry name" value="ANTERIOR GRADIENT PROTEIN-RELATED"/>
    <property type="match status" value="1"/>
</dbReference>
<dbReference type="EMBL" id="FPHN01000002">
    <property type="protein sequence ID" value="SFV52120.1"/>
    <property type="molecule type" value="Genomic_DNA"/>
</dbReference>
<dbReference type="PANTHER" id="PTHR15337:SF11">
    <property type="entry name" value="THIOREDOXIN DOMAIN-CONTAINING PROTEIN"/>
    <property type="match status" value="1"/>
</dbReference>
<dbReference type="AlphaFoldDB" id="A0A1W1BEY7"/>
<gene>
    <name evidence="2" type="ORF">MNB_SV-14-214</name>
</gene>
<accession>A0A1W1BEY7</accession>
<dbReference type="Pfam" id="PF13899">
    <property type="entry name" value="Thioredoxin_7"/>
    <property type="match status" value="1"/>
</dbReference>
<keyword evidence="1" id="KW-0732">Signal</keyword>
<dbReference type="Gene3D" id="3.40.30.10">
    <property type="entry name" value="Glutaredoxin"/>
    <property type="match status" value="1"/>
</dbReference>
<protein>
    <recommendedName>
        <fullName evidence="3">Thioredoxin domain-containing protein</fullName>
    </recommendedName>
</protein>
<organism evidence="2">
    <name type="scientific">hydrothermal vent metagenome</name>
    <dbReference type="NCBI Taxonomy" id="652676"/>
    <lineage>
        <taxon>unclassified sequences</taxon>
        <taxon>metagenomes</taxon>
        <taxon>ecological metagenomes</taxon>
    </lineage>
</organism>
<evidence type="ECO:0008006" key="3">
    <source>
        <dbReference type="Google" id="ProtNLM"/>
    </source>
</evidence>
<name>A0A1W1BEY7_9ZZZZ</name>
<dbReference type="InterPro" id="IPR036249">
    <property type="entry name" value="Thioredoxin-like_sf"/>
</dbReference>
<evidence type="ECO:0000313" key="2">
    <source>
        <dbReference type="EMBL" id="SFV52120.1"/>
    </source>
</evidence>
<reference evidence="2" key="1">
    <citation type="submission" date="2016-10" db="EMBL/GenBank/DDBJ databases">
        <authorList>
            <person name="de Groot N.N."/>
        </authorList>
    </citation>
    <scope>NUCLEOTIDE SEQUENCE</scope>
</reference>
<dbReference type="PROSITE" id="PS51257">
    <property type="entry name" value="PROKAR_LIPOPROTEIN"/>
    <property type="match status" value="1"/>
</dbReference>
<proteinExistence type="predicted"/>
<dbReference type="InterPro" id="IPR051099">
    <property type="entry name" value="AGR/TXD"/>
</dbReference>
<dbReference type="SUPFAM" id="SSF52833">
    <property type="entry name" value="Thioredoxin-like"/>
    <property type="match status" value="1"/>
</dbReference>
<sequence length="141" mass="16632">MKKIFIMIFFSMMFLSCESKTALDEKSHLSKYKKALSLAKESNKIIMFKLTSEDCHFCKKMDREVLENKEVESFLNKNFVLLNIDVKKEKIPLDLEYKVTPTFIFIASNEKLIYKIQGSWNKKDFIELLEMVLKKAKGDKK</sequence>